<dbReference type="InterPro" id="IPR006054">
    <property type="entry name" value="DnaQ"/>
</dbReference>
<gene>
    <name evidence="4" type="ORF">GGR42_001559</name>
</gene>
<dbReference type="InterPro" id="IPR000305">
    <property type="entry name" value="GIY-YIG_endonuc"/>
</dbReference>
<dbReference type="GO" id="GO:0003887">
    <property type="term" value="F:DNA-directed DNA polymerase activity"/>
    <property type="evidence" value="ECO:0007669"/>
    <property type="project" value="UniProtKB-EC"/>
</dbReference>
<evidence type="ECO:0000256" key="2">
    <source>
        <dbReference type="ARBA" id="ARBA00026073"/>
    </source>
</evidence>
<dbReference type="Gene3D" id="3.40.1440.10">
    <property type="entry name" value="GIY-YIG endonuclease"/>
    <property type="match status" value="1"/>
</dbReference>
<dbReference type="GO" id="GO:0006289">
    <property type="term" value="P:nucleotide-excision repair"/>
    <property type="evidence" value="ECO:0007669"/>
    <property type="project" value="InterPro"/>
</dbReference>
<evidence type="ECO:0000313" key="5">
    <source>
        <dbReference type="Proteomes" id="UP000590442"/>
    </source>
</evidence>
<dbReference type="Pfam" id="PF01541">
    <property type="entry name" value="GIY-YIG"/>
    <property type="match status" value="1"/>
</dbReference>
<keyword evidence="4" id="KW-0808">Transferase</keyword>
<dbReference type="PANTHER" id="PTHR30231">
    <property type="entry name" value="DNA POLYMERASE III SUBUNIT EPSILON"/>
    <property type="match status" value="1"/>
</dbReference>
<dbReference type="SUPFAM" id="SSF82771">
    <property type="entry name" value="GIY-YIG endonuclease"/>
    <property type="match status" value="1"/>
</dbReference>
<dbReference type="GO" id="GO:0005829">
    <property type="term" value="C:cytosol"/>
    <property type="evidence" value="ECO:0007669"/>
    <property type="project" value="TreeGrafter"/>
</dbReference>
<dbReference type="SMART" id="SM00479">
    <property type="entry name" value="EXOIII"/>
    <property type="match status" value="1"/>
</dbReference>
<dbReference type="InterPro" id="IPR013520">
    <property type="entry name" value="Ribonucl_H"/>
</dbReference>
<dbReference type="AlphaFoldDB" id="A0A846QV47"/>
<dbReference type="GO" id="GO:0008408">
    <property type="term" value="F:3'-5' exonuclease activity"/>
    <property type="evidence" value="ECO:0007669"/>
    <property type="project" value="TreeGrafter"/>
</dbReference>
<dbReference type="Gene3D" id="3.30.420.10">
    <property type="entry name" value="Ribonuclease H-like superfamily/Ribonuclease H"/>
    <property type="match status" value="1"/>
</dbReference>
<protein>
    <submittedName>
        <fullName evidence="4">DNA polymerase-3 subunit epsilon</fullName>
        <ecNumber evidence="4">2.7.7.7</ecNumber>
    </submittedName>
</protein>
<dbReference type="GO" id="GO:0003677">
    <property type="term" value="F:DNA binding"/>
    <property type="evidence" value="ECO:0007669"/>
    <property type="project" value="InterPro"/>
</dbReference>
<comment type="subunit">
    <text evidence="2">DNA polymerase III contains a core (composed of alpha, epsilon and theta chains) that associates with a tau subunit. This core dimerizes to form the POLIII' complex. PolIII' associates with the gamma complex (composed of gamma, delta, delta', psi and chi chains) and with the beta chain to form the complete DNA polymerase III complex.</text>
</comment>
<dbReference type="PROSITE" id="PS50164">
    <property type="entry name" value="GIY_YIG"/>
    <property type="match status" value="1"/>
</dbReference>
<proteinExistence type="predicted"/>
<dbReference type="InterPro" id="IPR035901">
    <property type="entry name" value="GIY-YIG_endonuc_sf"/>
</dbReference>
<evidence type="ECO:0000259" key="3">
    <source>
        <dbReference type="PROSITE" id="PS50164"/>
    </source>
</evidence>
<dbReference type="InterPro" id="IPR047296">
    <property type="entry name" value="GIY-YIG_UvrC_Cho"/>
</dbReference>
<dbReference type="Proteomes" id="UP000590442">
    <property type="component" value="Unassembled WGS sequence"/>
</dbReference>
<sequence length="477" mass="54975">MYTIVDIETTGNGYTGMKITEISIFKHNGEKVVDEYTTLVNPEANIPPFITNLTGITNAMVRDAPKFYEIAKKVEKMTQDTIFVAHSVNFDYNIIQNEFKELGFDFRRKKLCTVRLSRKLIPGLKSYSLGVLCESRGIEIVGRHRAKGDAEATTILFEQLLELDDDEKVFQSFLNPRSRQATLPPLLPKDVFDKLPETEGVYYFKNLEKNIIYVGKAINIKKRVLSHFYDKAKKEITMCMETADITYTETGNELLALLLESAEIKNLFPKYNRAQRRARESLAIFTYEDSSGIMHIGYNTIKMVANPIMKFYNVTECRVFLEKLCKEFELCPKYCHLQGNVSGSCFHYQIKECKGVCSGKEDVVLYNKRVRQAIESLEYETDNFIIKEKGRTKKEVAFVLIENGIYKGFGYSTVHKIEHSPKQYLTALQGQKDNRDVRRILNWYLKNNEHSVTPIKKYGEDIYDGHPNSLSGQLQLF</sequence>
<keyword evidence="5" id="KW-1185">Reference proteome</keyword>
<dbReference type="Pfam" id="PF00929">
    <property type="entry name" value="RNase_T"/>
    <property type="match status" value="1"/>
</dbReference>
<comment type="function">
    <text evidence="1">DNA polymerase III is a complex, multichain enzyme responsible for most of the replicative synthesis in bacteria. The epsilon subunit contain the editing function and is a proofreading 3'-5' exonuclease.</text>
</comment>
<dbReference type="CDD" id="cd10434">
    <property type="entry name" value="GIY-YIG_UvrC_Cho"/>
    <property type="match status" value="1"/>
</dbReference>
<dbReference type="SUPFAM" id="SSF53098">
    <property type="entry name" value="Ribonuclease H-like"/>
    <property type="match status" value="1"/>
</dbReference>
<feature type="domain" description="GIY-YIG" evidence="3">
    <location>
        <begin position="197"/>
        <end position="273"/>
    </location>
</feature>
<dbReference type="InterPro" id="IPR012337">
    <property type="entry name" value="RNaseH-like_sf"/>
</dbReference>
<comment type="caution">
    <text evidence="4">The sequence shown here is derived from an EMBL/GenBank/DDBJ whole genome shotgun (WGS) entry which is preliminary data.</text>
</comment>
<keyword evidence="4" id="KW-0548">Nucleotidyltransferase</keyword>
<dbReference type="NCBIfam" id="TIGR00573">
    <property type="entry name" value="dnaq"/>
    <property type="match status" value="1"/>
</dbReference>
<accession>A0A846QV47</accession>
<evidence type="ECO:0000256" key="1">
    <source>
        <dbReference type="ARBA" id="ARBA00025483"/>
    </source>
</evidence>
<dbReference type="InterPro" id="IPR036397">
    <property type="entry name" value="RNaseH_sf"/>
</dbReference>
<dbReference type="PANTHER" id="PTHR30231:SF41">
    <property type="entry name" value="DNA POLYMERASE III SUBUNIT EPSILON"/>
    <property type="match status" value="1"/>
</dbReference>
<dbReference type="EMBL" id="JAATJJ010000001">
    <property type="protein sequence ID" value="NJB71097.1"/>
    <property type="molecule type" value="Genomic_DNA"/>
</dbReference>
<name>A0A846QV47_9FLAO</name>
<dbReference type="EC" id="2.7.7.7" evidence="4"/>
<dbReference type="RefSeq" id="WP_167962536.1">
    <property type="nucleotide sequence ID" value="NZ_JAATJJ010000001.1"/>
</dbReference>
<dbReference type="CDD" id="cd06127">
    <property type="entry name" value="DEDDh"/>
    <property type="match status" value="1"/>
</dbReference>
<dbReference type="SMART" id="SM00465">
    <property type="entry name" value="GIYc"/>
    <property type="match status" value="1"/>
</dbReference>
<evidence type="ECO:0000313" key="4">
    <source>
        <dbReference type="EMBL" id="NJB71097.1"/>
    </source>
</evidence>
<reference evidence="4 5" key="1">
    <citation type="submission" date="2020-03" db="EMBL/GenBank/DDBJ databases">
        <title>Genomic Encyclopedia of Type Strains, Phase IV (KMG-IV): sequencing the most valuable type-strain genomes for metagenomic binning, comparative biology and taxonomic classification.</title>
        <authorList>
            <person name="Goeker M."/>
        </authorList>
    </citation>
    <scope>NUCLEOTIDE SEQUENCE [LARGE SCALE GENOMIC DNA]</scope>
    <source>
        <strain evidence="4 5">DSM 29762</strain>
    </source>
</reference>
<dbReference type="GO" id="GO:0045004">
    <property type="term" value="P:DNA replication proofreading"/>
    <property type="evidence" value="ECO:0007669"/>
    <property type="project" value="TreeGrafter"/>
</dbReference>
<dbReference type="FunFam" id="3.30.420.10:FF:000045">
    <property type="entry name" value="3'-5' exonuclease DinG"/>
    <property type="match status" value="1"/>
</dbReference>
<organism evidence="4 5">
    <name type="scientific">Saonia flava</name>
    <dbReference type="NCBI Taxonomy" id="523696"/>
    <lineage>
        <taxon>Bacteria</taxon>
        <taxon>Pseudomonadati</taxon>
        <taxon>Bacteroidota</taxon>
        <taxon>Flavobacteriia</taxon>
        <taxon>Flavobacteriales</taxon>
        <taxon>Flavobacteriaceae</taxon>
        <taxon>Saonia</taxon>
    </lineage>
</organism>